<feature type="transmembrane region" description="Helical" evidence="7">
    <location>
        <begin position="77"/>
        <end position="96"/>
    </location>
</feature>
<dbReference type="EMBL" id="CP063078">
    <property type="protein sequence ID" value="QOQ87530.1"/>
    <property type="molecule type" value="Genomic_DNA"/>
</dbReference>
<dbReference type="OrthoDB" id="280866at2"/>
<protein>
    <submittedName>
        <fullName evidence="8">DoxX family protein</fullName>
    </submittedName>
</protein>
<keyword evidence="9" id="KW-1185">Reference proteome</keyword>
<keyword evidence="3" id="KW-1003">Cell membrane</keyword>
<evidence type="ECO:0000313" key="9">
    <source>
        <dbReference type="Proteomes" id="UP000594749"/>
    </source>
</evidence>
<dbReference type="GO" id="GO:0005886">
    <property type="term" value="C:plasma membrane"/>
    <property type="evidence" value="ECO:0007669"/>
    <property type="project" value="UniProtKB-SubCell"/>
</dbReference>
<evidence type="ECO:0000256" key="5">
    <source>
        <dbReference type="ARBA" id="ARBA00022989"/>
    </source>
</evidence>
<dbReference type="AlphaFoldDB" id="A0A7M1LGG8"/>
<evidence type="ECO:0000256" key="1">
    <source>
        <dbReference type="ARBA" id="ARBA00004651"/>
    </source>
</evidence>
<dbReference type="InterPro" id="IPR032808">
    <property type="entry name" value="DoxX"/>
</dbReference>
<dbReference type="Proteomes" id="UP000594749">
    <property type="component" value="Chromosome"/>
</dbReference>
<evidence type="ECO:0000256" key="7">
    <source>
        <dbReference type="SAM" id="Phobius"/>
    </source>
</evidence>
<reference evidence="8 9" key="1">
    <citation type="submission" date="2020-10" db="EMBL/GenBank/DDBJ databases">
        <title>Campylobacter and Helicobacter PacBio genomes.</title>
        <authorList>
            <person name="Lane C."/>
        </authorList>
    </citation>
    <scope>NUCLEOTIDE SEQUENCE [LARGE SCALE GENOMIC DNA]</scope>
    <source>
        <strain evidence="8 9">2016D-0077</strain>
    </source>
</reference>
<evidence type="ECO:0000256" key="2">
    <source>
        <dbReference type="ARBA" id="ARBA00006679"/>
    </source>
</evidence>
<keyword evidence="5 7" id="KW-1133">Transmembrane helix</keyword>
<dbReference type="RefSeq" id="WP_034971460.1">
    <property type="nucleotide sequence ID" value="NZ_CP053842.1"/>
</dbReference>
<organism evidence="8 9">
    <name type="scientific">Campylobacter corcagiensis</name>
    <dbReference type="NCBI Taxonomy" id="1448857"/>
    <lineage>
        <taxon>Bacteria</taxon>
        <taxon>Pseudomonadati</taxon>
        <taxon>Campylobacterota</taxon>
        <taxon>Epsilonproteobacteria</taxon>
        <taxon>Campylobacterales</taxon>
        <taxon>Campylobacteraceae</taxon>
        <taxon>Campylobacter</taxon>
    </lineage>
</organism>
<keyword evidence="4 7" id="KW-0812">Transmembrane</keyword>
<dbReference type="PANTHER" id="PTHR33452">
    <property type="entry name" value="OXIDOREDUCTASE CATD-RELATED"/>
    <property type="match status" value="1"/>
</dbReference>
<dbReference type="InterPro" id="IPR051907">
    <property type="entry name" value="DoxX-like_oxidoreductase"/>
</dbReference>
<proteinExistence type="inferred from homology"/>
<feature type="transmembrane region" description="Helical" evidence="7">
    <location>
        <begin position="108"/>
        <end position="129"/>
    </location>
</feature>
<dbReference type="PANTHER" id="PTHR33452:SF1">
    <property type="entry name" value="INNER MEMBRANE PROTEIN YPHA-RELATED"/>
    <property type="match status" value="1"/>
</dbReference>
<accession>A0A7M1LGG8</accession>
<dbReference type="Pfam" id="PF07681">
    <property type="entry name" value="DoxX"/>
    <property type="match status" value="1"/>
</dbReference>
<comment type="subcellular location">
    <subcellularLocation>
        <location evidence="1">Cell membrane</location>
        <topology evidence="1">Multi-pass membrane protein</topology>
    </subcellularLocation>
</comment>
<evidence type="ECO:0000256" key="4">
    <source>
        <dbReference type="ARBA" id="ARBA00022692"/>
    </source>
</evidence>
<gene>
    <name evidence="8" type="ORF">IMC76_01550</name>
</gene>
<name>A0A7M1LGG8_9BACT</name>
<feature type="transmembrane region" description="Helical" evidence="7">
    <location>
        <begin position="50"/>
        <end position="71"/>
    </location>
</feature>
<feature type="transmembrane region" description="Helical" evidence="7">
    <location>
        <begin position="12"/>
        <end position="29"/>
    </location>
</feature>
<keyword evidence="6 7" id="KW-0472">Membrane</keyword>
<sequence>MSKYIHYPNLGLLFLRIFLGVNVLMHGISKITGGISGVKGMLAAKGIPEFIGYGVYVGEVAAPVMIILGIFTRLGSLILLGTCAVILYVAHADKLFSITSYGGLAPEIVYLYIGSAICLLLNGGGKFVVRAD</sequence>
<evidence type="ECO:0000256" key="3">
    <source>
        <dbReference type="ARBA" id="ARBA00022475"/>
    </source>
</evidence>
<comment type="similarity">
    <text evidence="2">Belongs to the DoxX family.</text>
</comment>
<evidence type="ECO:0000313" key="8">
    <source>
        <dbReference type="EMBL" id="QOQ87530.1"/>
    </source>
</evidence>
<evidence type="ECO:0000256" key="6">
    <source>
        <dbReference type="ARBA" id="ARBA00023136"/>
    </source>
</evidence>